<reference evidence="1" key="1">
    <citation type="submission" date="2021-05" db="EMBL/GenBank/DDBJ databases">
        <authorList>
            <person name="Alioto T."/>
            <person name="Alioto T."/>
            <person name="Gomez Garrido J."/>
        </authorList>
    </citation>
    <scope>NUCLEOTIDE SEQUENCE</scope>
</reference>
<organism evidence="1">
    <name type="scientific">Cacopsylla melanoneura</name>
    <dbReference type="NCBI Taxonomy" id="428564"/>
    <lineage>
        <taxon>Eukaryota</taxon>
        <taxon>Metazoa</taxon>
        <taxon>Ecdysozoa</taxon>
        <taxon>Arthropoda</taxon>
        <taxon>Hexapoda</taxon>
        <taxon>Insecta</taxon>
        <taxon>Pterygota</taxon>
        <taxon>Neoptera</taxon>
        <taxon>Paraneoptera</taxon>
        <taxon>Hemiptera</taxon>
        <taxon>Sternorrhyncha</taxon>
        <taxon>Psylloidea</taxon>
        <taxon>Psyllidae</taxon>
        <taxon>Psyllinae</taxon>
        <taxon>Cacopsylla</taxon>
    </lineage>
</organism>
<dbReference type="EMBL" id="HBUF01353019">
    <property type="protein sequence ID" value="CAG6715333.1"/>
    <property type="molecule type" value="Transcribed_RNA"/>
</dbReference>
<proteinExistence type="predicted"/>
<evidence type="ECO:0000313" key="1">
    <source>
        <dbReference type="EMBL" id="CAG6715334.1"/>
    </source>
</evidence>
<dbReference type="EMBL" id="HBUF01353020">
    <property type="protein sequence ID" value="CAG6715334.1"/>
    <property type="molecule type" value="Transcribed_RNA"/>
</dbReference>
<name>A0A8D8V1R4_9HEMI</name>
<accession>A0A8D8V1R4</accession>
<sequence>MLTEQPHCSLLSGEPLCCSHCSLLSGEPLCCSHCSLLSGEPFCCSPCSLLSGEPFCCSHCSLLSGEPLRCSPLEKVLKFPMMELMFLTWVWSQTDRLRAHETLLLAQNLRL</sequence>
<protein>
    <submittedName>
        <fullName evidence="1">Uncharacterized protein</fullName>
    </submittedName>
</protein>
<dbReference type="AlphaFoldDB" id="A0A8D8V1R4"/>
<dbReference type="EMBL" id="HBUF01353018">
    <property type="protein sequence ID" value="CAG6715332.1"/>
    <property type="molecule type" value="Transcribed_RNA"/>
</dbReference>